<evidence type="ECO:0000259" key="2">
    <source>
        <dbReference type="Pfam" id="PF07727"/>
    </source>
</evidence>
<feature type="domain" description="GAG-pre-integrase" evidence="3">
    <location>
        <begin position="110"/>
        <end position="158"/>
    </location>
</feature>
<dbReference type="InterPro" id="IPR025724">
    <property type="entry name" value="GAG-pre-integrase_dom"/>
</dbReference>
<feature type="compositionally biased region" description="Polar residues" evidence="1">
    <location>
        <begin position="205"/>
        <end position="214"/>
    </location>
</feature>
<evidence type="ECO:0000256" key="1">
    <source>
        <dbReference type="SAM" id="MobiDB-lite"/>
    </source>
</evidence>
<comment type="caution">
    <text evidence="4">The sequence shown here is derived from an EMBL/GenBank/DDBJ whole genome shotgun (WGS) entry which is preliminary data.</text>
</comment>
<dbReference type="Pfam" id="PF13976">
    <property type="entry name" value="gag_pre-integrs"/>
    <property type="match status" value="1"/>
</dbReference>
<feature type="domain" description="Reverse transcriptase Ty1/copia-type" evidence="2">
    <location>
        <begin position="351"/>
        <end position="593"/>
    </location>
</feature>
<dbReference type="EMBL" id="QGNW01000642">
    <property type="protein sequence ID" value="RVW66598.1"/>
    <property type="molecule type" value="Genomic_DNA"/>
</dbReference>
<feature type="region of interest" description="Disordered" evidence="1">
    <location>
        <begin position="304"/>
        <end position="324"/>
    </location>
</feature>
<evidence type="ECO:0000313" key="4">
    <source>
        <dbReference type="EMBL" id="RVW66598.1"/>
    </source>
</evidence>
<dbReference type="Pfam" id="PF07727">
    <property type="entry name" value="RVT_2"/>
    <property type="match status" value="1"/>
</dbReference>
<feature type="region of interest" description="Disordered" evidence="1">
    <location>
        <begin position="1"/>
        <end position="20"/>
    </location>
</feature>
<sequence>MAGDNEQPPLPPPKREMNSPFLPEQWKALAGLIGNAQVPDDRLNGKFDTKSWIIDTGATHHVTGDLSWLFDTIALFECPVGLPNGESVVATQSGSDHTRELIGTGVRRDGLYYFGGAEGDSVQHVSVHNVVSTLELWHKRMGHPSEKVVKLLPPVSNLKVYEDVFPFGNPGAVNIIPKNIVPKVNVEIDSDFADFVDDDADLPNPQAQTQNPNLIQPEPQAHQDQVPHFDADLDLGLREGGPAHTEASSATLSLGPAVVPTVGLDSLGLDNTSNGQSAPMGKGMRDKFPSVLLRDFVTHTVVAESPSPATPSPQHPSAIISSNDPKSFKEAMKDVGWQKSMHEEIRALEENGTWTLEPLPKGKRALGSQWVYRTKYFSNGDIERLKSRLVVLGNHQEAGIDYHETFSPVAKMTTVRAFLAIATSKNWELHQMDVHNAFLHGDLEEEVYMKLPPGFERSNPNLVCRLRKSLYGLKQAPRCWFAKLVTALKGYGFLQSYSDYSLFTYTKGNVQINVLVYVDDLIISGNDSAALKTFKAYLSDCFKMKDLGVLKYFLGIEVARSSAGLFLCQRKYTLDIVSEAGLLGAKPCGFPIEHNHRLGLANGELMSNPESYRRLVGRLIYLAVTRPDLAYSVHILSQFMQEPRIEHWEAALRVVRYLKGTPGQGILLRADSDLSLQGWCDSDWAACPVTRRSLSGWLVFLGQSPISWKTKKQHTVSRSSAEAEYRAMAAVTCELKWLKGLLLSLGVHHPKAIKLFCDSQSALYMAKNPVFHERTKHIEVDCHFVRDAITDGLIAPSYVPTVTQLADIFTKALGKKTI</sequence>
<feature type="region of interest" description="Disordered" evidence="1">
    <location>
        <begin position="196"/>
        <end position="224"/>
    </location>
</feature>
<dbReference type="Proteomes" id="UP000288805">
    <property type="component" value="Unassembled WGS sequence"/>
</dbReference>
<dbReference type="CDD" id="cd09272">
    <property type="entry name" value="RNase_HI_RT_Ty1"/>
    <property type="match status" value="1"/>
</dbReference>
<accession>A0A438G309</accession>
<dbReference type="InterPro" id="IPR013103">
    <property type="entry name" value="RVT_2"/>
</dbReference>
<dbReference type="AlphaFoldDB" id="A0A438G309"/>
<protein>
    <submittedName>
        <fullName evidence="4">Retrovirus-related Pol polyprotein from transposon RE2</fullName>
    </submittedName>
</protein>
<dbReference type="SUPFAM" id="SSF56672">
    <property type="entry name" value="DNA/RNA polymerases"/>
    <property type="match status" value="1"/>
</dbReference>
<dbReference type="InterPro" id="IPR043502">
    <property type="entry name" value="DNA/RNA_pol_sf"/>
</dbReference>
<name>A0A438G309_VITVI</name>
<evidence type="ECO:0000313" key="5">
    <source>
        <dbReference type="Proteomes" id="UP000288805"/>
    </source>
</evidence>
<evidence type="ECO:0000259" key="3">
    <source>
        <dbReference type="Pfam" id="PF13976"/>
    </source>
</evidence>
<organism evidence="4 5">
    <name type="scientific">Vitis vinifera</name>
    <name type="common">Grape</name>
    <dbReference type="NCBI Taxonomy" id="29760"/>
    <lineage>
        <taxon>Eukaryota</taxon>
        <taxon>Viridiplantae</taxon>
        <taxon>Streptophyta</taxon>
        <taxon>Embryophyta</taxon>
        <taxon>Tracheophyta</taxon>
        <taxon>Spermatophyta</taxon>
        <taxon>Magnoliopsida</taxon>
        <taxon>eudicotyledons</taxon>
        <taxon>Gunneridae</taxon>
        <taxon>Pentapetalae</taxon>
        <taxon>rosids</taxon>
        <taxon>Vitales</taxon>
        <taxon>Vitaceae</taxon>
        <taxon>Viteae</taxon>
        <taxon>Vitis</taxon>
    </lineage>
</organism>
<dbReference type="PANTHER" id="PTHR11439:SF487">
    <property type="entry name" value="RNA-DIRECTED DNA POLYMERASE"/>
    <property type="match status" value="1"/>
</dbReference>
<proteinExistence type="predicted"/>
<reference evidence="4 5" key="1">
    <citation type="journal article" date="2018" name="PLoS Genet.">
        <title>Population sequencing reveals clonal diversity and ancestral inbreeding in the grapevine cultivar Chardonnay.</title>
        <authorList>
            <person name="Roach M.J."/>
            <person name="Johnson D.L."/>
            <person name="Bohlmann J."/>
            <person name="van Vuuren H.J."/>
            <person name="Jones S.J."/>
            <person name="Pretorius I.S."/>
            <person name="Schmidt S.A."/>
            <person name="Borneman A.R."/>
        </authorList>
    </citation>
    <scope>NUCLEOTIDE SEQUENCE [LARGE SCALE GENOMIC DNA]</scope>
    <source>
        <strain evidence="5">cv. Chardonnay</strain>
        <tissue evidence="4">Leaf</tissue>
    </source>
</reference>
<dbReference type="PANTHER" id="PTHR11439">
    <property type="entry name" value="GAG-POL-RELATED RETROTRANSPOSON"/>
    <property type="match status" value="1"/>
</dbReference>
<gene>
    <name evidence="4" type="primary">RE2_1168</name>
    <name evidence="4" type="ORF">CK203_066055</name>
</gene>